<feature type="repeat" description="PPR" evidence="5">
    <location>
        <begin position="701"/>
        <end position="735"/>
    </location>
</feature>
<feature type="repeat" description="PPR" evidence="5">
    <location>
        <begin position="631"/>
        <end position="665"/>
    </location>
</feature>
<comment type="similarity">
    <text evidence="1">Belongs to the CCM1 family.</text>
</comment>
<feature type="repeat" description="PPR" evidence="5">
    <location>
        <begin position="666"/>
        <end position="700"/>
    </location>
</feature>
<comment type="subunit">
    <text evidence="4">Binds to mitochondrial small subunit 15S rRNA.</text>
</comment>
<dbReference type="Pfam" id="PF13812">
    <property type="entry name" value="PPR_3"/>
    <property type="match status" value="1"/>
</dbReference>
<dbReference type="InterPro" id="IPR002885">
    <property type="entry name" value="PPR_rpt"/>
</dbReference>
<evidence type="ECO:0000256" key="6">
    <source>
        <dbReference type="SAM" id="MobiDB-lite"/>
    </source>
</evidence>
<evidence type="ECO:0000256" key="5">
    <source>
        <dbReference type="PROSITE-ProRule" id="PRU00708"/>
    </source>
</evidence>
<feature type="repeat" description="PPR" evidence="5">
    <location>
        <begin position="937"/>
        <end position="971"/>
    </location>
</feature>
<evidence type="ECO:0000256" key="3">
    <source>
        <dbReference type="ARBA" id="ARBA00044493"/>
    </source>
</evidence>
<feature type="region of interest" description="Disordered" evidence="6">
    <location>
        <begin position="204"/>
        <end position="223"/>
    </location>
</feature>
<protein>
    <recommendedName>
        <fullName evidence="9">Pentacotripeptide-repeat region of PRORP domain-containing protein</fullName>
    </recommendedName>
</protein>
<dbReference type="Proteomes" id="UP000310158">
    <property type="component" value="Unassembled WGS sequence"/>
</dbReference>
<dbReference type="AlphaFoldDB" id="A0A4S4LX16"/>
<feature type="repeat" description="PPR" evidence="5">
    <location>
        <begin position="851"/>
        <end position="885"/>
    </location>
</feature>
<dbReference type="OrthoDB" id="185373at2759"/>
<comment type="caution">
    <text evidence="7">The sequence shown here is derived from an EMBL/GenBank/DDBJ whole genome shotgun (WGS) entry which is preliminary data.</text>
</comment>
<organism evidence="7 8">
    <name type="scientific">Bondarzewia mesenterica</name>
    <dbReference type="NCBI Taxonomy" id="1095465"/>
    <lineage>
        <taxon>Eukaryota</taxon>
        <taxon>Fungi</taxon>
        <taxon>Dikarya</taxon>
        <taxon>Basidiomycota</taxon>
        <taxon>Agaricomycotina</taxon>
        <taxon>Agaricomycetes</taxon>
        <taxon>Russulales</taxon>
        <taxon>Bondarzewiaceae</taxon>
        <taxon>Bondarzewia</taxon>
    </lineage>
</organism>
<feature type="region of interest" description="Disordered" evidence="6">
    <location>
        <begin position="243"/>
        <end position="264"/>
    </location>
</feature>
<dbReference type="PANTHER" id="PTHR47447">
    <property type="entry name" value="OS03G0856100 PROTEIN"/>
    <property type="match status" value="1"/>
</dbReference>
<dbReference type="NCBIfam" id="TIGR00756">
    <property type="entry name" value="PPR"/>
    <property type="match status" value="4"/>
</dbReference>
<dbReference type="PANTHER" id="PTHR47447:SF24">
    <property type="entry name" value="PENTATRICOPEPTIDE REPEAT-CONTAINING PROTEIN"/>
    <property type="match status" value="1"/>
</dbReference>
<evidence type="ECO:0000256" key="2">
    <source>
        <dbReference type="ARBA" id="ARBA00022737"/>
    </source>
</evidence>
<dbReference type="Pfam" id="PF01535">
    <property type="entry name" value="PPR"/>
    <property type="match status" value="3"/>
</dbReference>
<comment type="function">
    <text evidence="3">Regulates mitochondrial small subunit maturation by controlling 15S rRNA 5'-end processing. Localizes to the 5' precursor of the 15S rRNA in a position that is subsequently occupied by mS47 in the mature yeast mtSSU. Uses structure and sequence-specific RNA recognition, binding to a single-stranded region of the precursor and specifically recognizing bases -6 to -1. The exchange of Ccm1 for mS47 is coupled to the irreversible removal of precursor rRNA that is accompanied by conformational changes of the mitoribosomal proteins uS5m and mS26. These conformational changes signal completion of 5'-end rRNA processing through protection of the mature 5'-end of the 15S rRNA and stabilization of mS47. The removal of the 5' precursor together with the dissociation of Ccm1 may be catalyzed by the 5'-3' exoribonuclease Pet127. Involved in the specific removal of group I introns in mitochondrial encoded transcripts.</text>
</comment>
<feature type="region of interest" description="Disordered" evidence="6">
    <location>
        <begin position="1"/>
        <end position="23"/>
    </location>
</feature>
<dbReference type="PROSITE" id="PS51375">
    <property type="entry name" value="PPR"/>
    <property type="match status" value="5"/>
</dbReference>
<keyword evidence="8" id="KW-1185">Reference proteome</keyword>
<feature type="compositionally biased region" description="Polar residues" evidence="6">
    <location>
        <begin position="243"/>
        <end position="263"/>
    </location>
</feature>
<evidence type="ECO:0000313" key="8">
    <source>
        <dbReference type="Proteomes" id="UP000310158"/>
    </source>
</evidence>
<accession>A0A4S4LX16</accession>
<sequence length="1254" mass="140053">MAVRQYSCPARRNSHRHSRPGPSCALPYSKPKYKQWVTCDSNRVLLSAVAVKSALRAEGQFEKGDPLDPFANLRVCRSLGTAGIARQLRFSTDGLAAVVCRMVMVEPLLATLNPLLSNPVFAARPALACVALRLVTRAMAHDTASLDVLASRSKRTKGKEKALPDNDWVRCSQWLFTKKCESFPPATSHGAVIIFAAVAGKSRSDTSQASPSSPTRAHGSHYPFANAIPPPIFATYKMPLAGSQSTQTRHASTNAQSHDSPNAPNAVEVLSRFNSGRPIGKRLIGIDEAWDAYMLIRDRNSALASRPETLLPFVDRAATAAEKAYEFDGRLEALQRWGQRLRDILIDAGRFIEPSSEDDFTRHCLLVRCAAITGDVSDALTGFPRINTLRKRVDPAVELRTYESVLSASFRVGGPVKVLDIIVTEWDAVGERIFSPQFKDHARSVNGALQSLSDTAFAMLDEIEFPAAVMAGRKDHGAKVERIRMGELLVTFMMFRGAPEDALAVLEEMHRQLLRPSLTLQLELVRSLTRTRAFELANTLFSTLTNYVEPGAEPRDFVFTGLHLFALQGDVAHANEYFGMLVKRKALGLASIALKLHASAVNGDASRVVGMFRHYFPVSQGNEGTQKNRPNIHHYTALIMAHAQCRDYDGMNLWLETMMSAGINPDHYVYEVILNSFAMRGEIDAIATIMDQMRKNGLKPKSITYTTVITLLAQRRDPVAAEALYKRALREGIVPDRQMIGALMNAHAESGSWRGVIRAFDYMMTSKTRQIRPRVDVFNILLKSYVLLGAPFRVVSDVFRKIEDAGVRPTIHTFSLLIQSACDAGLMDVATSIFRELEKFSKDWETGLHINAYALTIIMAGYLRLGNKLKAKKVYDDMLARGIQATSITFGSILRGYSNEGNEESIRLAQGFLRSLMDTDPKQRTWLVSGPSRLSGFEHIYGPLMASYSRNSQPEEVEKLFQDMMDSGGEPTLSMLTLLLNAYRNTRDVQSARQVWQQIFRLGLRYSQVEALFDPSDAERPREDLQRQANILCVPLSIYIDVLSSAGFHEEVAEVWQKLKGLGFAFDSHNWNHLAVVLIRAGEPERAFQILERVTPLTFDDERPVEELDEDDVKPVREGPTSAARRAAASALAEWNIDQVSLENPEEGRRGDFAHPLHVLYQISPSWNVWRPHQATLWLLSRVLNQLESGRLVQPILPADSDVPEGNDWDENKEVEAAEILGRIRRLCPKTVTAVREHQWQQSAKEEMEKVFAS</sequence>
<keyword evidence="2" id="KW-0677">Repeat</keyword>
<proteinExistence type="inferred from homology"/>
<dbReference type="Gene3D" id="1.25.40.10">
    <property type="entry name" value="Tetratricopeptide repeat domain"/>
    <property type="match status" value="3"/>
</dbReference>
<name>A0A4S4LX16_9AGAM</name>
<dbReference type="EMBL" id="SGPL01000159">
    <property type="protein sequence ID" value="THH16418.1"/>
    <property type="molecule type" value="Genomic_DNA"/>
</dbReference>
<evidence type="ECO:0008006" key="9">
    <source>
        <dbReference type="Google" id="ProtNLM"/>
    </source>
</evidence>
<gene>
    <name evidence="7" type="ORF">EW146_g4230</name>
</gene>
<evidence type="ECO:0000313" key="7">
    <source>
        <dbReference type="EMBL" id="THH16418.1"/>
    </source>
</evidence>
<feature type="compositionally biased region" description="Polar residues" evidence="6">
    <location>
        <begin position="205"/>
        <end position="215"/>
    </location>
</feature>
<evidence type="ECO:0000256" key="1">
    <source>
        <dbReference type="ARBA" id="ARBA00006192"/>
    </source>
</evidence>
<dbReference type="InterPro" id="IPR011990">
    <property type="entry name" value="TPR-like_helical_dom_sf"/>
</dbReference>
<reference evidence="7 8" key="1">
    <citation type="submission" date="2019-02" db="EMBL/GenBank/DDBJ databases">
        <title>Genome sequencing of the rare red list fungi Bondarzewia mesenterica.</title>
        <authorList>
            <person name="Buettner E."/>
            <person name="Kellner H."/>
        </authorList>
    </citation>
    <scope>NUCLEOTIDE SEQUENCE [LARGE SCALE GENOMIC DNA]</scope>
    <source>
        <strain evidence="7 8">DSM 108281</strain>
    </source>
</reference>
<evidence type="ECO:0000256" key="4">
    <source>
        <dbReference type="ARBA" id="ARBA00044511"/>
    </source>
</evidence>